<keyword evidence="2" id="KW-1185">Reference proteome</keyword>
<dbReference type="CDD" id="cd01427">
    <property type="entry name" value="HAD_like"/>
    <property type="match status" value="1"/>
</dbReference>
<evidence type="ECO:0000313" key="1">
    <source>
        <dbReference type="EMBL" id="MDQ0116379.1"/>
    </source>
</evidence>
<dbReference type="PANTHER" id="PTHR43434">
    <property type="entry name" value="PHOSPHOGLYCOLATE PHOSPHATASE"/>
    <property type="match status" value="1"/>
</dbReference>
<gene>
    <name evidence="1" type="ORF">J2T15_005859</name>
</gene>
<accession>A0ABT9UDS9</accession>
<dbReference type="InterPro" id="IPR050155">
    <property type="entry name" value="HAD-like_hydrolase_sf"/>
</dbReference>
<dbReference type="NCBIfam" id="TIGR01549">
    <property type="entry name" value="HAD-SF-IA-v1"/>
    <property type="match status" value="1"/>
</dbReference>
<dbReference type="SUPFAM" id="SSF56784">
    <property type="entry name" value="HAD-like"/>
    <property type="match status" value="1"/>
</dbReference>
<protein>
    <submittedName>
        <fullName evidence="1">Phosphoglycolate phosphatase</fullName>
        <ecNumber evidence="1">3.1.3.18</ecNumber>
    </submittedName>
</protein>
<organism evidence="1 2">
    <name type="scientific">Paenibacillus harenae</name>
    <dbReference type="NCBI Taxonomy" id="306543"/>
    <lineage>
        <taxon>Bacteria</taxon>
        <taxon>Bacillati</taxon>
        <taxon>Bacillota</taxon>
        <taxon>Bacilli</taxon>
        <taxon>Bacillales</taxon>
        <taxon>Paenibacillaceae</taxon>
        <taxon>Paenibacillus</taxon>
    </lineage>
</organism>
<sequence>MAQLAVCGDMHEIDAILFDKDGTLLDFVSMWGFWSECVITAFGTELTVRGLKALDAAAIPSLWGTQHHESGRIIGYDRNGPLAMGTMADLYAVLAWQGYLAGMSWAESRSAAIRCGEGASAMLEIERPARLLAGVKSFLDACRQQGLPIAVVTADETDAALRHLEWLGIRPYFGMIIGTDQVERGKPFGDMAELACSRLGVQPARTAVIGDTNGDMLMGRAAGAALRIALAGGTAAYPDASHIISGYEELRLGG</sequence>
<dbReference type="GO" id="GO:0008967">
    <property type="term" value="F:phosphoglycolate phosphatase activity"/>
    <property type="evidence" value="ECO:0007669"/>
    <property type="project" value="UniProtKB-EC"/>
</dbReference>
<dbReference type="EMBL" id="JAUSSU010000019">
    <property type="protein sequence ID" value="MDQ0116379.1"/>
    <property type="molecule type" value="Genomic_DNA"/>
</dbReference>
<dbReference type="RefSeq" id="WP_307208527.1">
    <property type="nucleotide sequence ID" value="NZ_JAUSSU010000019.1"/>
</dbReference>
<keyword evidence="1" id="KW-0378">Hydrolase</keyword>
<proteinExistence type="predicted"/>
<dbReference type="InterPro" id="IPR023198">
    <property type="entry name" value="PGP-like_dom2"/>
</dbReference>
<dbReference type="InterPro" id="IPR006439">
    <property type="entry name" value="HAD-SF_hydro_IA"/>
</dbReference>
<dbReference type="Proteomes" id="UP001229346">
    <property type="component" value="Unassembled WGS sequence"/>
</dbReference>
<dbReference type="InterPro" id="IPR036412">
    <property type="entry name" value="HAD-like_sf"/>
</dbReference>
<comment type="caution">
    <text evidence="1">The sequence shown here is derived from an EMBL/GenBank/DDBJ whole genome shotgun (WGS) entry which is preliminary data.</text>
</comment>
<evidence type="ECO:0000313" key="2">
    <source>
        <dbReference type="Proteomes" id="UP001229346"/>
    </source>
</evidence>
<dbReference type="Pfam" id="PF00702">
    <property type="entry name" value="Hydrolase"/>
    <property type="match status" value="1"/>
</dbReference>
<dbReference type="SFLD" id="SFLDS00003">
    <property type="entry name" value="Haloacid_Dehalogenase"/>
    <property type="match status" value="1"/>
</dbReference>
<dbReference type="Gene3D" id="3.40.50.1000">
    <property type="entry name" value="HAD superfamily/HAD-like"/>
    <property type="match status" value="1"/>
</dbReference>
<reference evidence="1 2" key="1">
    <citation type="submission" date="2023-07" db="EMBL/GenBank/DDBJ databases">
        <title>Sorghum-associated microbial communities from plants grown in Nebraska, USA.</title>
        <authorList>
            <person name="Schachtman D."/>
        </authorList>
    </citation>
    <scope>NUCLEOTIDE SEQUENCE [LARGE SCALE GENOMIC DNA]</scope>
    <source>
        <strain evidence="1 2">CC482</strain>
    </source>
</reference>
<name>A0ABT9UDS9_PAEHA</name>
<dbReference type="InterPro" id="IPR023214">
    <property type="entry name" value="HAD_sf"/>
</dbReference>
<dbReference type="PANTHER" id="PTHR43434:SF22">
    <property type="entry name" value="PHOSPHOGLYCOLATE PHOSPHATASE"/>
    <property type="match status" value="1"/>
</dbReference>
<dbReference type="SFLD" id="SFLDG01129">
    <property type="entry name" value="C1.5:_HAD__Beta-PGM__Phosphata"/>
    <property type="match status" value="1"/>
</dbReference>
<dbReference type="Gene3D" id="1.10.150.240">
    <property type="entry name" value="Putative phosphatase, domain 2"/>
    <property type="match status" value="1"/>
</dbReference>
<dbReference type="EC" id="3.1.3.18" evidence="1"/>